<dbReference type="PROSITE" id="PS51186">
    <property type="entry name" value="GNAT"/>
    <property type="match status" value="1"/>
</dbReference>
<sequence>MRHVVNNMVKLQEINSYQTGSGLWIHVRSLLPQDAPYLVDLFENMGSESRYNRFLQPLDQVDMDYVWTEAEQIAEKVATVSYGLVAFVDMPERDDVPVGAARYVELTTSRAEIAVSVRDDMQRKGIGTEMMRLLILHAKIRGIEQLVGTVQNSNAPMWAMLHKLNYRVEHQSEGSYSEIIIHLHESAHRREDYLDAAADYSPEPQLSW</sequence>
<keyword evidence="3" id="KW-1185">Reference proteome</keyword>
<gene>
    <name evidence="2" type="ORF">CFX0092_A3396</name>
</gene>
<dbReference type="InterPro" id="IPR016181">
    <property type="entry name" value="Acyl_CoA_acyltransferase"/>
</dbReference>
<organism evidence="2 3">
    <name type="scientific">Candidatus Promineifilum breve</name>
    <dbReference type="NCBI Taxonomy" id="1806508"/>
    <lineage>
        <taxon>Bacteria</taxon>
        <taxon>Bacillati</taxon>
        <taxon>Chloroflexota</taxon>
        <taxon>Ardenticatenia</taxon>
        <taxon>Candidatus Promineifilales</taxon>
        <taxon>Candidatus Promineifilaceae</taxon>
        <taxon>Candidatus Promineifilum</taxon>
    </lineage>
</organism>
<dbReference type="InterPro" id="IPR000182">
    <property type="entry name" value="GNAT_dom"/>
</dbReference>
<protein>
    <recommendedName>
        <fullName evidence="1">N-acetyltransferase domain-containing protein</fullName>
    </recommendedName>
</protein>
<dbReference type="Proteomes" id="UP000215027">
    <property type="component" value="Chromosome I"/>
</dbReference>
<dbReference type="AlphaFoldDB" id="A0A160T5Q1"/>
<dbReference type="EMBL" id="LN890655">
    <property type="protein sequence ID" value="CUS05274.2"/>
    <property type="molecule type" value="Genomic_DNA"/>
</dbReference>
<dbReference type="SUPFAM" id="SSF55729">
    <property type="entry name" value="Acyl-CoA N-acyltransferases (Nat)"/>
    <property type="match status" value="1"/>
</dbReference>
<proteinExistence type="predicted"/>
<accession>A0A160T5Q1</accession>
<evidence type="ECO:0000313" key="3">
    <source>
        <dbReference type="Proteomes" id="UP000215027"/>
    </source>
</evidence>
<dbReference type="Gene3D" id="3.40.630.30">
    <property type="match status" value="1"/>
</dbReference>
<name>A0A160T5Q1_9CHLR</name>
<dbReference type="KEGG" id="pbf:CFX0092_A3396"/>
<reference evidence="2" key="1">
    <citation type="submission" date="2016-01" db="EMBL/GenBank/DDBJ databases">
        <authorList>
            <person name="Mcilroy J.S."/>
            <person name="Karst M S."/>
            <person name="Albertsen M."/>
        </authorList>
    </citation>
    <scope>NUCLEOTIDE SEQUENCE</scope>
    <source>
        <strain evidence="2">Cfx-K</strain>
    </source>
</reference>
<evidence type="ECO:0000313" key="2">
    <source>
        <dbReference type="EMBL" id="CUS05274.2"/>
    </source>
</evidence>
<feature type="domain" description="N-acetyltransferase" evidence="1">
    <location>
        <begin position="25"/>
        <end position="190"/>
    </location>
</feature>
<dbReference type="CDD" id="cd04301">
    <property type="entry name" value="NAT_SF"/>
    <property type="match status" value="1"/>
</dbReference>
<dbReference type="GO" id="GO:0016747">
    <property type="term" value="F:acyltransferase activity, transferring groups other than amino-acyl groups"/>
    <property type="evidence" value="ECO:0007669"/>
    <property type="project" value="InterPro"/>
</dbReference>
<dbReference type="Pfam" id="PF00583">
    <property type="entry name" value="Acetyltransf_1"/>
    <property type="match status" value="1"/>
</dbReference>
<evidence type="ECO:0000259" key="1">
    <source>
        <dbReference type="PROSITE" id="PS51186"/>
    </source>
</evidence>